<accession>A0A9N7UDT7</accession>
<keyword evidence="2" id="KW-1185">Reference proteome</keyword>
<protein>
    <submittedName>
        <fullName evidence="1">Uncharacterized protein</fullName>
    </submittedName>
</protein>
<dbReference type="Proteomes" id="UP001153269">
    <property type="component" value="Unassembled WGS sequence"/>
</dbReference>
<organism evidence="1 2">
    <name type="scientific">Pleuronectes platessa</name>
    <name type="common">European plaice</name>
    <dbReference type="NCBI Taxonomy" id="8262"/>
    <lineage>
        <taxon>Eukaryota</taxon>
        <taxon>Metazoa</taxon>
        <taxon>Chordata</taxon>
        <taxon>Craniata</taxon>
        <taxon>Vertebrata</taxon>
        <taxon>Euteleostomi</taxon>
        <taxon>Actinopterygii</taxon>
        <taxon>Neopterygii</taxon>
        <taxon>Teleostei</taxon>
        <taxon>Neoteleostei</taxon>
        <taxon>Acanthomorphata</taxon>
        <taxon>Carangaria</taxon>
        <taxon>Pleuronectiformes</taxon>
        <taxon>Pleuronectoidei</taxon>
        <taxon>Pleuronectidae</taxon>
        <taxon>Pleuronectes</taxon>
    </lineage>
</organism>
<dbReference type="EMBL" id="CADEAL010001113">
    <property type="protein sequence ID" value="CAB1429171.1"/>
    <property type="molecule type" value="Genomic_DNA"/>
</dbReference>
<evidence type="ECO:0000313" key="2">
    <source>
        <dbReference type="Proteomes" id="UP001153269"/>
    </source>
</evidence>
<evidence type="ECO:0000313" key="1">
    <source>
        <dbReference type="EMBL" id="CAB1429171.1"/>
    </source>
</evidence>
<dbReference type="AlphaFoldDB" id="A0A9N7UDT7"/>
<sequence>MCPRSEPSSCPPFTSVQPSLILLPHLMRKASVHEGARARTETTLRDCAADLQSIWQRGSGRRVRRGQVSSHLDVTSQPPLSRAAVFSLSPPSVLPLPRCPVCSSVCEGA</sequence>
<reference evidence="1" key="1">
    <citation type="submission" date="2020-03" db="EMBL/GenBank/DDBJ databases">
        <authorList>
            <person name="Weist P."/>
        </authorList>
    </citation>
    <scope>NUCLEOTIDE SEQUENCE</scope>
</reference>
<proteinExistence type="predicted"/>
<gene>
    <name evidence="1" type="ORF">PLEPLA_LOCUS17146</name>
</gene>
<name>A0A9N7UDT7_PLEPL</name>
<comment type="caution">
    <text evidence="1">The sequence shown here is derived from an EMBL/GenBank/DDBJ whole genome shotgun (WGS) entry which is preliminary data.</text>
</comment>